<accession>N6T6K3</accession>
<protein>
    <submittedName>
        <fullName evidence="3">Uncharacterized protein</fullName>
    </submittedName>
</protein>
<reference evidence="3" key="1">
    <citation type="journal article" date="2013" name="Genome Biol.">
        <title>Draft genome of the mountain pine beetle, Dendroctonus ponderosae Hopkins, a major forest pest.</title>
        <authorList>
            <person name="Keeling C.I."/>
            <person name="Yuen M.M."/>
            <person name="Liao N.Y."/>
            <person name="Docking T.R."/>
            <person name="Chan S.K."/>
            <person name="Taylor G.A."/>
            <person name="Palmquist D.L."/>
            <person name="Jackman S.D."/>
            <person name="Nguyen A."/>
            <person name="Li M."/>
            <person name="Henderson H."/>
            <person name="Janes J.K."/>
            <person name="Zhao Y."/>
            <person name="Pandoh P."/>
            <person name="Moore R."/>
            <person name="Sperling F.A."/>
            <person name="Huber D.P."/>
            <person name="Birol I."/>
            <person name="Jones S.J."/>
            <person name="Bohlmann J."/>
        </authorList>
    </citation>
    <scope>NUCLEOTIDE SEQUENCE</scope>
</reference>
<evidence type="ECO:0000313" key="3">
    <source>
        <dbReference type="EMBL" id="ENN75859.1"/>
    </source>
</evidence>
<feature type="non-terminal residue" evidence="3">
    <location>
        <position position="1"/>
    </location>
</feature>
<keyword evidence="1" id="KW-0175">Coiled coil</keyword>
<evidence type="ECO:0000256" key="1">
    <source>
        <dbReference type="SAM" id="Coils"/>
    </source>
</evidence>
<dbReference type="AlphaFoldDB" id="N6T6K3"/>
<sequence length="337" mass="38428">MATPQRTLTPKNYISPGISKKLLTPCRRVGLSRSKKTPRTRCADDNTPKKPFGVENDLCDQTSKDEHTGNSDSNVESQSELKFQVVSPKSPVTVQRDSKRCIDFNDDNINNKLYKPKDVSALEHNPEDKFRSNKHKCKKLKMDSTTKNSDDQALKPVCDRSAMEEHQAEQAKARELSEKYLEIDVPNPLENKTDCEESAAEPACINSSMENLSVDQDQLAPLAKSVVLENGSDDELFTSSPESDKKQRENLCKLISKMEREVEAKKETVESLKRAQTYKKLHNLEELQNSTEQWLRGCRLGLQDLLRKRQEHEEIQMESLMVKLRIPDDIIIKLNLS</sequence>
<feature type="region of interest" description="Disordered" evidence="2">
    <location>
        <begin position="25"/>
        <end position="94"/>
    </location>
</feature>
<proteinExistence type="predicted"/>
<dbReference type="EMBL" id="KB740997">
    <property type="protein sequence ID" value="ENN75859.1"/>
    <property type="molecule type" value="Genomic_DNA"/>
</dbReference>
<dbReference type="HOGENOM" id="CLU_824564_0_0_1"/>
<evidence type="ECO:0000256" key="2">
    <source>
        <dbReference type="SAM" id="MobiDB-lite"/>
    </source>
</evidence>
<gene>
    <name evidence="3" type="ORF">YQE_07588</name>
</gene>
<name>N6T6K3_DENPD</name>
<dbReference type="OMA" id="HEEIQME"/>
<organism evidence="3">
    <name type="scientific">Dendroctonus ponderosae</name>
    <name type="common">Mountain pine beetle</name>
    <dbReference type="NCBI Taxonomy" id="77166"/>
    <lineage>
        <taxon>Eukaryota</taxon>
        <taxon>Metazoa</taxon>
        <taxon>Ecdysozoa</taxon>
        <taxon>Arthropoda</taxon>
        <taxon>Hexapoda</taxon>
        <taxon>Insecta</taxon>
        <taxon>Pterygota</taxon>
        <taxon>Neoptera</taxon>
        <taxon>Endopterygota</taxon>
        <taxon>Coleoptera</taxon>
        <taxon>Polyphaga</taxon>
        <taxon>Cucujiformia</taxon>
        <taxon>Curculionidae</taxon>
        <taxon>Scolytinae</taxon>
        <taxon>Dendroctonus</taxon>
    </lineage>
</organism>
<feature type="coiled-coil region" evidence="1">
    <location>
        <begin position="248"/>
        <end position="275"/>
    </location>
</feature>
<feature type="compositionally biased region" description="Polar residues" evidence="2">
    <location>
        <begin position="70"/>
        <end position="81"/>
    </location>
</feature>